<dbReference type="Pfam" id="PF08282">
    <property type="entry name" value="Hydrolase_3"/>
    <property type="match status" value="1"/>
</dbReference>
<dbReference type="SFLD" id="SFLDG01140">
    <property type="entry name" value="C2.B:_Phosphomannomutase_and_P"/>
    <property type="match status" value="1"/>
</dbReference>
<keyword evidence="1" id="KW-0479">Metal-binding</keyword>
<dbReference type="SUPFAM" id="SSF56784">
    <property type="entry name" value="HAD-like"/>
    <property type="match status" value="1"/>
</dbReference>
<dbReference type="Proteomes" id="UP000239197">
    <property type="component" value="Chromosome"/>
</dbReference>
<evidence type="ECO:0000313" key="4">
    <source>
        <dbReference type="EMBL" id="AVF34454.1"/>
    </source>
</evidence>
<keyword evidence="3" id="KW-0460">Magnesium</keyword>
<sequence length="276" mass="30948">MPYLDDPLIIFTDLDGSLLDHHDYSWKPAQPWLDKLATANIPLILTTSKTSAEVTALQAALHLTHQPYIAENGAIIHLPPGWQTSEQESVHVMGACYRDIRQALVDLRQRYDFEFRGFGDVTPKQVAVWTGLSEAQAELAMQREASEPLVWFGNDLDFSHLKKCLSREGLALTRGGRFWHVMGTDAGKGQAVQWLSAQYRQQRGAPVTSIGLGDGPNDLSMLEAVDYAVVIKGHHDHQMPVNHRNNSQVFRTTEFGPHGWCQGLDHFITLSQRENV</sequence>
<dbReference type="SFLD" id="SFLDS00003">
    <property type="entry name" value="Haloacid_Dehalogenase"/>
    <property type="match status" value="1"/>
</dbReference>
<evidence type="ECO:0000256" key="3">
    <source>
        <dbReference type="ARBA" id="ARBA00022842"/>
    </source>
</evidence>
<dbReference type="NCBIfam" id="TIGR01484">
    <property type="entry name" value="HAD-SF-IIB"/>
    <property type="match status" value="1"/>
</dbReference>
<dbReference type="InterPro" id="IPR036412">
    <property type="entry name" value="HAD-like_sf"/>
</dbReference>
<dbReference type="InterPro" id="IPR006381">
    <property type="entry name" value="HAD-SF-IIB-MPGP"/>
</dbReference>
<keyword evidence="5" id="KW-1185">Reference proteome</keyword>
<dbReference type="NCBIfam" id="NF002976">
    <property type="entry name" value="PRK03669.1"/>
    <property type="match status" value="1"/>
</dbReference>
<dbReference type="GO" id="GO:0051479">
    <property type="term" value="P:mannosylglycerate biosynthetic process"/>
    <property type="evidence" value="ECO:0007669"/>
    <property type="project" value="InterPro"/>
</dbReference>
<dbReference type="Gene3D" id="3.40.50.1000">
    <property type="entry name" value="HAD superfamily/HAD-like"/>
    <property type="match status" value="1"/>
</dbReference>
<dbReference type="AlphaFoldDB" id="A0A2L1UNF1"/>
<dbReference type="GO" id="GO:0000287">
    <property type="term" value="F:magnesium ion binding"/>
    <property type="evidence" value="ECO:0007669"/>
    <property type="project" value="TreeGrafter"/>
</dbReference>
<name>A0A2L1UNF1_9GAMM</name>
<dbReference type="PANTHER" id="PTHR10000:SF8">
    <property type="entry name" value="HAD SUPERFAMILY HYDROLASE-LIKE, TYPE 3"/>
    <property type="match status" value="1"/>
</dbReference>
<dbReference type="Gene3D" id="3.30.980.20">
    <property type="entry name" value="Putative mannosyl-3-phosphoglycerate phosphatase, domain 2"/>
    <property type="match status" value="1"/>
</dbReference>
<evidence type="ECO:0000256" key="2">
    <source>
        <dbReference type="ARBA" id="ARBA00022801"/>
    </source>
</evidence>
<keyword evidence="2" id="KW-0378">Hydrolase</keyword>
<dbReference type="PANTHER" id="PTHR10000">
    <property type="entry name" value="PHOSPHOSERINE PHOSPHATASE"/>
    <property type="match status" value="1"/>
</dbReference>
<dbReference type="EMBL" id="CP019062">
    <property type="protein sequence ID" value="AVF34454.1"/>
    <property type="molecule type" value="Genomic_DNA"/>
</dbReference>
<dbReference type="SFLD" id="SFLDG01142">
    <property type="entry name" value="C2.B.2:_Mannosyl-3-phosphoglyc"/>
    <property type="match status" value="1"/>
</dbReference>
<protein>
    <submittedName>
        <fullName evidence="4">Mannosyl-3-phosphoglycerate phosphatase</fullName>
    </submittedName>
</protein>
<dbReference type="RefSeq" id="WP_104921982.1">
    <property type="nucleotide sequence ID" value="NZ_CP019062.1"/>
</dbReference>
<dbReference type="GO" id="GO:0005829">
    <property type="term" value="C:cytosol"/>
    <property type="evidence" value="ECO:0007669"/>
    <property type="project" value="TreeGrafter"/>
</dbReference>
<accession>A0A2L1UNF1</accession>
<organism evidence="4 5">
    <name type="scientific">Rahnella sikkimica</name>
    <dbReference type="NCBI Taxonomy" id="1805933"/>
    <lineage>
        <taxon>Bacteria</taxon>
        <taxon>Pseudomonadati</taxon>
        <taxon>Pseudomonadota</taxon>
        <taxon>Gammaproteobacteria</taxon>
        <taxon>Enterobacterales</taxon>
        <taxon>Yersiniaceae</taxon>
        <taxon>Rahnella</taxon>
    </lineage>
</organism>
<dbReference type="KEGG" id="rox:BV494_05730"/>
<dbReference type="NCBIfam" id="TIGR01486">
    <property type="entry name" value="HAD-SF-IIB-MPGP"/>
    <property type="match status" value="1"/>
</dbReference>
<dbReference type="InterPro" id="IPR006379">
    <property type="entry name" value="HAD-SF_hydro_IIB"/>
</dbReference>
<evidence type="ECO:0000256" key="1">
    <source>
        <dbReference type="ARBA" id="ARBA00022723"/>
    </source>
</evidence>
<gene>
    <name evidence="4" type="ORF">BV494_05730</name>
</gene>
<dbReference type="GO" id="GO:0050531">
    <property type="term" value="F:mannosyl-3-phosphoglycerate phosphatase activity"/>
    <property type="evidence" value="ECO:0007669"/>
    <property type="project" value="InterPro"/>
</dbReference>
<dbReference type="InterPro" id="IPR023214">
    <property type="entry name" value="HAD_sf"/>
</dbReference>
<reference evidence="5" key="1">
    <citation type="submission" date="2017-01" db="EMBL/GenBank/DDBJ databases">
        <title>Genome sequence of Rouxiella sp. ERMR1:05.</title>
        <authorList>
            <person name="Kumar R."/>
            <person name="Singh D."/>
            <person name="Kumar S."/>
        </authorList>
    </citation>
    <scope>NUCLEOTIDE SEQUENCE [LARGE SCALE GENOMIC DNA]</scope>
    <source>
        <strain evidence="5">ERMR1:05</strain>
    </source>
</reference>
<dbReference type="CDD" id="cd07507">
    <property type="entry name" value="HAD_Pase"/>
    <property type="match status" value="1"/>
</dbReference>
<dbReference type="OrthoDB" id="193379at2"/>
<proteinExistence type="predicted"/>
<evidence type="ECO:0000313" key="5">
    <source>
        <dbReference type="Proteomes" id="UP000239197"/>
    </source>
</evidence>